<dbReference type="Proteomes" id="UP000054023">
    <property type="component" value="Unassembled WGS sequence"/>
</dbReference>
<accession>A0A0W8ICW8</accession>
<dbReference type="AlphaFoldDB" id="A0A0W8ICW8"/>
<name>A0A0W8ICW8_9MICC</name>
<protein>
    <submittedName>
        <fullName evidence="2">Uncharacterized protein</fullName>
    </submittedName>
</protein>
<comment type="caution">
    <text evidence="2">The sequence shown here is derived from an EMBL/GenBank/DDBJ whole genome shotgun (WGS) entry which is preliminary data.</text>
</comment>
<proteinExistence type="predicted"/>
<organism evidence="2 3">
    <name type="scientific">Nesterenkonia jeotgali</name>
    <dbReference type="NCBI Taxonomy" id="317018"/>
    <lineage>
        <taxon>Bacteria</taxon>
        <taxon>Bacillati</taxon>
        <taxon>Actinomycetota</taxon>
        <taxon>Actinomycetes</taxon>
        <taxon>Micrococcales</taxon>
        <taxon>Micrococcaceae</taxon>
        <taxon>Nesterenkonia</taxon>
    </lineage>
</organism>
<evidence type="ECO:0000313" key="2">
    <source>
        <dbReference type="EMBL" id="KUG57786.1"/>
    </source>
</evidence>
<feature type="region of interest" description="Disordered" evidence="1">
    <location>
        <begin position="211"/>
        <end position="231"/>
    </location>
</feature>
<evidence type="ECO:0000313" key="3">
    <source>
        <dbReference type="Proteomes" id="UP000054023"/>
    </source>
</evidence>
<sequence>MSHGHSSGATEGMPLCRTPGCPEPVESTGVYLGRLCTRQLREHLAMIEDLLPSLLLIMRGQEKAFTLKGAAGGSVEDPSPLNLDAYVLFDELTEMQAWSADEIRTSKGAEEIMQEVLRDVRRADRMVNGEKEQTNSGTYVAMRLSELSPMTPQEIETYFSEEAAQHIEITVRQIYKWRTRGRLHPVDSTWPPRYRVRDVYDAWENRNKHGWVPDSTQHTPPAGVAYTTTSR</sequence>
<evidence type="ECO:0000256" key="1">
    <source>
        <dbReference type="SAM" id="MobiDB-lite"/>
    </source>
</evidence>
<gene>
    <name evidence="2" type="ORF">AVL63_04485</name>
</gene>
<keyword evidence="3" id="KW-1185">Reference proteome</keyword>
<reference evidence="3" key="1">
    <citation type="submission" date="2015-12" db="EMBL/GenBank/DDBJ databases">
        <authorList>
            <person name="Nair G.R."/>
            <person name="Kaur G."/>
            <person name="Mayilraj S."/>
        </authorList>
    </citation>
    <scope>NUCLEOTIDE SEQUENCE [LARGE SCALE GENOMIC DNA]</scope>
    <source>
        <strain evidence="3">CD08_7</strain>
    </source>
</reference>
<dbReference type="EMBL" id="LQBM01000004">
    <property type="protein sequence ID" value="KUG57786.1"/>
    <property type="molecule type" value="Genomic_DNA"/>
</dbReference>
<dbReference type="RefSeq" id="WP_058889020.1">
    <property type="nucleotide sequence ID" value="NZ_LQBM01000004.1"/>
</dbReference>